<accession>A0A4Y2CJM3</accession>
<feature type="transmembrane region" description="Helical" evidence="2">
    <location>
        <begin position="64"/>
        <end position="83"/>
    </location>
</feature>
<sequence length="137" mass="16101">MRDPPSEQITIPSAICRPDPRPETMIERRSQQSHQSRRPDSMEETFLVIITLEPNWRFRRWPSIILISYWCTSFKPLFFYFLFTLGFCDPSPLLLHYSRYLPSRATLLHSSEKTHSIQSPPATIASLSFKLQMPPLF</sequence>
<proteinExistence type="predicted"/>
<evidence type="ECO:0000313" key="3">
    <source>
        <dbReference type="EMBL" id="GBM04621.1"/>
    </source>
</evidence>
<gene>
    <name evidence="3" type="ORF">AVEN_103906_1</name>
</gene>
<feature type="compositionally biased region" description="Basic and acidic residues" evidence="1">
    <location>
        <begin position="18"/>
        <end position="30"/>
    </location>
</feature>
<keyword evidence="2" id="KW-0472">Membrane</keyword>
<protein>
    <submittedName>
        <fullName evidence="3">Uncharacterized protein</fullName>
    </submittedName>
</protein>
<dbReference type="Proteomes" id="UP000499080">
    <property type="component" value="Unassembled WGS sequence"/>
</dbReference>
<organism evidence="3 4">
    <name type="scientific">Araneus ventricosus</name>
    <name type="common">Orbweaver spider</name>
    <name type="synonym">Epeira ventricosa</name>
    <dbReference type="NCBI Taxonomy" id="182803"/>
    <lineage>
        <taxon>Eukaryota</taxon>
        <taxon>Metazoa</taxon>
        <taxon>Ecdysozoa</taxon>
        <taxon>Arthropoda</taxon>
        <taxon>Chelicerata</taxon>
        <taxon>Arachnida</taxon>
        <taxon>Araneae</taxon>
        <taxon>Araneomorphae</taxon>
        <taxon>Entelegynae</taxon>
        <taxon>Araneoidea</taxon>
        <taxon>Araneidae</taxon>
        <taxon>Araneus</taxon>
    </lineage>
</organism>
<dbReference type="AlphaFoldDB" id="A0A4Y2CJM3"/>
<evidence type="ECO:0000256" key="1">
    <source>
        <dbReference type="SAM" id="MobiDB-lite"/>
    </source>
</evidence>
<name>A0A4Y2CJM3_ARAVE</name>
<reference evidence="3 4" key="1">
    <citation type="journal article" date="2019" name="Sci. Rep.">
        <title>Orb-weaving spider Araneus ventricosus genome elucidates the spidroin gene catalogue.</title>
        <authorList>
            <person name="Kono N."/>
            <person name="Nakamura H."/>
            <person name="Ohtoshi R."/>
            <person name="Moran D.A.P."/>
            <person name="Shinohara A."/>
            <person name="Yoshida Y."/>
            <person name="Fujiwara M."/>
            <person name="Mori M."/>
            <person name="Tomita M."/>
            <person name="Arakawa K."/>
        </authorList>
    </citation>
    <scope>NUCLEOTIDE SEQUENCE [LARGE SCALE GENOMIC DNA]</scope>
</reference>
<dbReference type="EMBL" id="BGPR01163497">
    <property type="protein sequence ID" value="GBM04621.1"/>
    <property type="molecule type" value="Genomic_DNA"/>
</dbReference>
<keyword evidence="4" id="KW-1185">Reference proteome</keyword>
<keyword evidence="2" id="KW-1133">Transmembrane helix</keyword>
<evidence type="ECO:0000313" key="4">
    <source>
        <dbReference type="Proteomes" id="UP000499080"/>
    </source>
</evidence>
<evidence type="ECO:0000256" key="2">
    <source>
        <dbReference type="SAM" id="Phobius"/>
    </source>
</evidence>
<comment type="caution">
    <text evidence="3">The sequence shown here is derived from an EMBL/GenBank/DDBJ whole genome shotgun (WGS) entry which is preliminary data.</text>
</comment>
<keyword evidence="2" id="KW-0812">Transmembrane</keyword>
<feature type="region of interest" description="Disordered" evidence="1">
    <location>
        <begin position="1"/>
        <end position="41"/>
    </location>
</feature>